<name>A0A2G9TIV9_TELCI</name>
<organism evidence="1 2">
    <name type="scientific">Teladorsagia circumcincta</name>
    <name type="common">Brown stomach worm</name>
    <name type="synonym">Ostertagia circumcincta</name>
    <dbReference type="NCBI Taxonomy" id="45464"/>
    <lineage>
        <taxon>Eukaryota</taxon>
        <taxon>Metazoa</taxon>
        <taxon>Ecdysozoa</taxon>
        <taxon>Nematoda</taxon>
        <taxon>Chromadorea</taxon>
        <taxon>Rhabditida</taxon>
        <taxon>Rhabditina</taxon>
        <taxon>Rhabditomorpha</taxon>
        <taxon>Strongyloidea</taxon>
        <taxon>Trichostrongylidae</taxon>
        <taxon>Teladorsagia</taxon>
    </lineage>
</organism>
<dbReference type="EMBL" id="KZ363134">
    <property type="protein sequence ID" value="PIO57924.1"/>
    <property type="molecule type" value="Genomic_DNA"/>
</dbReference>
<evidence type="ECO:0000313" key="2">
    <source>
        <dbReference type="Proteomes" id="UP000230423"/>
    </source>
</evidence>
<protein>
    <submittedName>
        <fullName evidence="1">Uncharacterized protein</fullName>
    </submittedName>
</protein>
<dbReference type="Proteomes" id="UP000230423">
    <property type="component" value="Unassembled WGS sequence"/>
</dbReference>
<evidence type="ECO:0000313" key="1">
    <source>
        <dbReference type="EMBL" id="PIO57924.1"/>
    </source>
</evidence>
<keyword evidence="2" id="KW-1185">Reference proteome</keyword>
<gene>
    <name evidence="1" type="ORF">TELCIR_20655</name>
</gene>
<dbReference type="AlphaFoldDB" id="A0A2G9TIV9"/>
<dbReference type="OrthoDB" id="5860806at2759"/>
<proteinExistence type="predicted"/>
<sequence length="87" mass="10026">MQRYVHMNLHSFQISSPSLILQPPLMALPDMTNARVMVGPPGFAPPKNFDQRLRTDESMGFVVRRGTAKIMGYSRRKPAEELNRQRR</sequence>
<reference evidence="1 2" key="1">
    <citation type="submission" date="2015-09" db="EMBL/GenBank/DDBJ databases">
        <title>Draft genome of the parasitic nematode Teladorsagia circumcincta isolate WARC Sus (inbred).</title>
        <authorList>
            <person name="Mitreva M."/>
        </authorList>
    </citation>
    <scope>NUCLEOTIDE SEQUENCE [LARGE SCALE GENOMIC DNA]</scope>
    <source>
        <strain evidence="1 2">S</strain>
    </source>
</reference>
<accession>A0A2G9TIV9</accession>